<evidence type="ECO:0000256" key="2">
    <source>
        <dbReference type="ARBA" id="ARBA00023163"/>
    </source>
</evidence>
<dbReference type="PROSITE" id="PS50921">
    <property type="entry name" value="ANTAR"/>
    <property type="match status" value="1"/>
</dbReference>
<evidence type="ECO:0000313" key="4">
    <source>
        <dbReference type="EMBL" id="MDQ2588727.1"/>
    </source>
</evidence>
<dbReference type="Pfam" id="PF03861">
    <property type="entry name" value="ANTAR"/>
    <property type="match status" value="1"/>
</dbReference>
<gene>
    <name evidence="4" type="ORF">CKY47_33230</name>
</gene>
<keyword evidence="1" id="KW-0805">Transcription regulation</keyword>
<accession>A0ABU0X9B2</accession>
<dbReference type="Gene3D" id="1.10.10.10">
    <property type="entry name" value="Winged helix-like DNA-binding domain superfamily/Winged helix DNA-binding domain"/>
    <property type="match status" value="1"/>
</dbReference>
<dbReference type="InterPro" id="IPR005561">
    <property type="entry name" value="ANTAR"/>
</dbReference>
<keyword evidence="5" id="KW-1185">Reference proteome</keyword>
<dbReference type="Pfam" id="PF13185">
    <property type="entry name" value="GAF_2"/>
    <property type="match status" value="1"/>
</dbReference>
<dbReference type="PIRSF" id="PIRSF036625">
    <property type="entry name" value="GAF_ANTAR"/>
    <property type="match status" value="1"/>
</dbReference>
<reference evidence="4 5" key="1">
    <citation type="submission" date="2017-06" db="EMBL/GenBank/DDBJ databases">
        <title>Cultured bacterium strain Saccharothrix yanglingensis Hhs.015.</title>
        <authorList>
            <person name="Xia Y."/>
        </authorList>
    </citation>
    <scope>NUCLEOTIDE SEQUENCE [LARGE SCALE GENOMIC DNA]</scope>
    <source>
        <strain evidence="4 5">Hhs.015</strain>
    </source>
</reference>
<sequence length="249" mass="27743">MTGDRSAFLRLASGLAEMSRLMGEEDYEATARRFVAHLVQEVPGCDLAFIAVGRDDGAEVVASTGGPLDDTGRVDRDGPVAEVLRHREPRRLEDTREDRRWPLFASRLALRSYRSCLVLPVPTERSPGAAVALLSRAPHRFDDHAYDLVLLVTLHTGIVLDNVEVLHHSRRMVEHLTTALGTRHTIGLAQGLLMRHFAHGADTGFALLRRASQHANRKLRDVAADLVDAHERNEFHQALVRHRIDPATM</sequence>
<evidence type="ECO:0000313" key="5">
    <source>
        <dbReference type="Proteomes" id="UP001225605"/>
    </source>
</evidence>
<evidence type="ECO:0000259" key="3">
    <source>
        <dbReference type="PROSITE" id="PS50921"/>
    </source>
</evidence>
<proteinExistence type="predicted"/>
<organism evidence="4 5">
    <name type="scientific">Saccharothrix yanglingensis</name>
    <dbReference type="NCBI Taxonomy" id="659496"/>
    <lineage>
        <taxon>Bacteria</taxon>
        <taxon>Bacillati</taxon>
        <taxon>Actinomycetota</taxon>
        <taxon>Actinomycetes</taxon>
        <taxon>Pseudonocardiales</taxon>
        <taxon>Pseudonocardiaceae</taxon>
        <taxon>Saccharothrix</taxon>
    </lineage>
</organism>
<dbReference type="Gene3D" id="3.30.450.40">
    <property type="match status" value="1"/>
</dbReference>
<dbReference type="SMART" id="SM01012">
    <property type="entry name" value="ANTAR"/>
    <property type="match status" value="1"/>
</dbReference>
<dbReference type="Proteomes" id="UP001225605">
    <property type="component" value="Unassembled WGS sequence"/>
</dbReference>
<dbReference type="InterPro" id="IPR003018">
    <property type="entry name" value="GAF"/>
</dbReference>
<feature type="domain" description="ANTAR" evidence="3">
    <location>
        <begin position="166"/>
        <end position="227"/>
    </location>
</feature>
<dbReference type="InterPro" id="IPR012074">
    <property type="entry name" value="GAF_ANTAR"/>
</dbReference>
<dbReference type="InterPro" id="IPR029016">
    <property type="entry name" value="GAF-like_dom_sf"/>
</dbReference>
<dbReference type="SMART" id="SM00065">
    <property type="entry name" value="GAF"/>
    <property type="match status" value="1"/>
</dbReference>
<comment type="caution">
    <text evidence="4">The sequence shown here is derived from an EMBL/GenBank/DDBJ whole genome shotgun (WGS) entry which is preliminary data.</text>
</comment>
<evidence type="ECO:0000256" key="1">
    <source>
        <dbReference type="ARBA" id="ARBA00023015"/>
    </source>
</evidence>
<dbReference type="InterPro" id="IPR036388">
    <property type="entry name" value="WH-like_DNA-bd_sf"/>
</dbReference>
<protein>
    <submittedName>
        <fullName evidence="4">Response regulator</fullName>
    </submittedName>
</protein>
<dbReference type="RefSeq" id="WP_306750382.1">
    <property type="nucleotide sequence ID" value="NZ_NSDM01000021.1"/>
</dbReference>
<dbReference type="EMBL" id="NSDM01000021">
    <property type="protein sequence ID" value="MDQ2588727.1"/>
    <property type="molecule type" value="Genomic_DNA"/>
</dbReference>
<keyword evidence="2" id="KW-0804">Transcription</keyword>
<name>A0ABU0X9B2_9PSEU</name>
<dbReference type="SUPFAM" id="SSF55781">
    <property type="entry name" value="GAF domain-like"/>
    <property type="match status" value="1"/>
</dbReference>